<organism evidence="2 3">
    <name type="scientific">Trifolium medium</name>
    <dbReference type="NCBI Taxonomy" id="97028"/>
    <lineage>
        <taxon>Eukaryota</taxon>
        <taxon>Viridiplantae</taxon>
        <taxon>Streptophyta</taxon>
        <taxon>Embryophyta</taxon>
        <taxon>Tracheophyta</taxon>
        <taxon>Spermatophyta</taxon>
        <taxon>Magnoliopsida</taxon>
        <taxon>eudicotyledons</taxon>
        <taxon>Gunneridae</taxon>
        <taxon>Pentapetalae</taxon>
        <taxon>rosids</taxon>
        <taxon>fabids</taxon>
        <taxon>Fabales</taxon>
        <taxon>Fabaceae</taxon>
        <taxon>Papilionoideae</taxon>
        <taxon>50 kb inversion clade</taxon>
        <taxon>NPAAA clade</taxon>
        <taxon>Hologalegina</taxon>
        <taxon>IRL clade</taxon>
        <taxon>Trifolieae</taxon>
        <taxon>Trifolium</taxon>
    </lineage>
</organism>
<keyword evidence="3" id="KW-1185">Reference proteome</keyword>
<dbReference type="EMBL" id="LXQA010299923">
    <property type="protein sequence ID" value="MCI42077.1"/>
    <property type="molecule type" value="Genomic_DNA"/>
</dbReference>
<evidence type="ECO:0000313" key="3">
    <source>
        <dbReference type="Proteomes" id="UP000265520"/>
    </source>
</evidence>
<dbReference type="AlphaFoldDB" id="A0A392S105"/>
<reference evidence="2 3" key="1">
    <citation type="journal article" date="2018" name="Front. Plant Sci.">
        <title>Red Clover (Trifolium pratense) and Zigzag Clover (T. medium) - A Picture of Genomic Similarities and Differences.</title>
        <authorList>
            <person name="Dluhosova J."/>
            <person name="Istvanek J."/>
            <person name="Nedelnik J."/>
            <person name="Repkova J."/>
        </authorList>
    </citation>
    <scope>NUCLEOTIDE SEQUENCE [LARGE SCALE GENOMIC DNA]</scope>
    <source>
        <strain evidence="3">cv. 10/8</strain>
        <tissue evidence="2">Leaf</tissue>
    </source>
</reference>
<protein>
    <submittedName>
        <fullName evidence="2">Uncharacterized protein</fullName>
    </submittedName>
</protein>
<evidence type="ECO:0000313" key="2">
    <source>
        <dbReference type="EMBL" id="MCI42077.1"/>
    </source>
</evidence>
<dbReference type="Proteomes" id="UP000265520">
    <property type="component" value="Unassembled WGS sequence"/>
</dbReference>
<accession>A0A392S105</accession>
<proteinExistence type="predicted"/>
<sequence>HQEWMKVQQRNMNTGRERATPACYRWSKPPKVPASLHEEFPWHSDNSRSYRDERSIELALESSSCGK</sequence>
<comment type="caution">
    <text evidence="2">The sequence shown here is derived from an EMBL/GenBank/DDBJ whole genome shotgun (WGS) entry which is preliminary data.</text>
</comment>
<evidence type="ECO:0000256" key="1">
    <source>
        <dbReference type="SAM" id="MobiDB-lite"/>
    </source>
</evidence>
<feature type="region of interest" description="Disordered" evidence="1">
    <location>
        <begin position="1"/>
        <end position="26"/>
    </location>
</feature>
<feature type="non-terminal residue" evidence="2">
    <location>
        <position position="1"/>
    </location>
</feature>
<name>A0A392S105_9FABA</name>